<protein>
    <recommendedName>
        <fullName evidence="3">DUF932 domain-containing protein</fullName>
    </recommendedName>
</protein>
<sequence length="386" mass="42296">MAQTTLTVAPNRHIRLPRLMEILNDQNTRAIDVIAGAGSLRCQDGMLLLDGTEPDLSDDGVTLTTGAYTLSDIALGGVSEKLNIPLPYLRRMAEENVPALDYNINTWMERDHRRFLVRCLRHTAGGSDGGIARAFLSDQFLRLDNLDVLLAVLDGIRDTGVSVTVDSCDLTDRRMYVRFISPEIEVLAPELLRNYRSPFDGRRGSDLPVINGGFILTNSETGFGKYSLAPFIRVQVCMNGQTIDKALLSRTHKGAKITDDDGIIDPSPQTLRKFLELITEQTKDAVRAYLDVDFVTRAVRDLEAAAGIVVARPDETIKIVGKELKYTEDQQKEILAHFITGADLSAGGIMQAVTSFGRSVADADVAYRMETTATQALHLAAKAAAT</sequence>
<name>A0A7W5AKE5_9ACTN</name>
<proteinExistence type="predicted"/>
<dbReference type="Proteomes" id="UP000590749">
    <property type="component" value="Unassembled WGS sequence"/>
</dbReference>
<evidence type="ECO:0008006" key="3">
    <source>
        <dbReference type="Google" id="ProtNLM"/>
    </source>
</evidence>
<evidence type="ECO:0000313" key="1">
    <source>
        <dbReference type="EMBL" id="MBB3097740.1"/>
    </source>
</evidence>
<dbReference type="EMBL" id="JACHXF010000012">
    <property type="protein sequence ID" value="MBB3097740.1"/>
    <property type="molecule type" value="Genomic_DNA"/>
</dbReference>
<dbReference type="AlphaFoldDB" id="A0A7W5AKE5"/>
<accession>A0A7W5AKE5</accession>
<evidence type="ECO:0000313" key="2">
    <source>
        <dbReference type="Proteomes" id="UP000590749"/>
    </source>
</evidence>
<gene>
    <name evidence="1" type="ORF">FHR83_005424</name>
</gene>
<dbReference type="RefSeq" id="WP_183223151.1">
    <property type="nucleotide sequence ID" value="NZ_BMPW01000019.1"/>
</dbReference>
<comment type="caution">
    <text evidence="1">The sequence shown here is derived from an EMBL/GenBank/DDBJ whole genome shotgun (WGS) entry which is preliminary data.</text>
</comment>
<keyword evidence="2" id="KW-1185">Reference proteome</keyword>
<reference evidence="1 2" key="1">
    <citation type="submission" date="2020-08" db="EMBL/GenBank/DDBJ databases">
        <title>Genomic Encyclopedia of Type Strains, Phase III (KMG-III): the genomes of soil and plant-associated and newly described type strains.</title>
        <authorList>
            <person name="Whitman W."/>
        </authorList>
    </citation>
    <scope>NUCLEOTIDE SEQUENCE [LARGE SCALE GENOMIC DNA]</scope>
    <source>
        <strain evidence="1 2">CECT 3287</strain>
    </source>
</reference>
<organism evidence="1 2">
    <name type="scientific">Actinoplanes campanulatus</name>
    <dbReference type="NCBI Taxonomy" id="113559"/>
    <lineage>
        <taxon>Bacteria</taxon>
        <taxon>Bacillati</taxon>
        <taxon>Actinomycetota</taxon>
        <taxon>Actinomycetes</taxon>
        <taxon>Micromonosporales</taxon>
        <taxon>Micromonosporaceae</taxon>
        <taxon>Actinoplanes</taxon>
    </lineage>
</organism>